<evidence type="ECO:0000313" key="1">
    <source>
        <dbReference type="EMBL" id="MBB4927699.1"/>
    </source>
</evidence>
<gene>
    <name evidence="1" type="ORF">FHR34_006794</name>
</gene>
<sequence length="118" mass="12716">MTTVLKKYAKQTDAQTDLKLYLDSGHYNALGLALNDAFDGKGKDSGNHVIDGEKVNVRHSSGGAVGKPSVTLFHFFKNNEFHLVALGEHASATTYRIDDVLGQEAAPFQKKKVVGPTG</sequence>
<name>A0A7W7R9A3_KITKI</name>
<comment type="caution">
    <text evidence="1">The sequence shown here is derived from an EMBL/GenBank/DDBJ whole genome shotgun (WGS) entry which is preliminary data.</text>
</comment>
<dbReference type="Proteomes" id="UP000540506">
    <property type="component" value="Unassembled WGS sequence"/>
</dbReference>
<dbReference type="AlphaFoldDB" id="A0A7W7R9A3"/>
<proteinExistence type="predicted"/>
<keyword evidence="2" id="KW-1185">Reference proteome</keyword>
<protein>
    <submittedName>
        <fullName evidence="1">Uncharacterized protein</fullName>
    </submittedName>
</protein>
<dbReference type="RefSeq" id="WP_184944302.1">
    <property type="nucleotide sequence ID" value="NZ_JACHJV010000002.1"/>
</dbReference>
<reference evidence="1 2" key="1">
    <citation type="submission" date="2020-08" db="EMBL/GenBank/DDBJ databases">
        <title>Sequencing the genomes of 1000 actinobacteria strains.</title>
        <authorList>
            <person name="Klenk H.-P."/>
        </authorList>
    </citation>
    <scope>NUCLEOTIDE SEQUENCE [LARGE SCALE GENOMIC DNA]</scope>
    <source>
        <strain evidence="1 2">DSM 41654</strain>
    </source>
</reference>
<accession>A0A7W7R9A3</accession>
<organism evidence="1 2">
    <name type="scientific">Kitasatospora kifunensis</name>
    <name type="common">Streptomyces kifunensis</name>
    <dbReference type="NCBI Taxonomy" id="58351"/>
    <lineage>
        <taxon>Bacteria</taxon>
        <taxon>Bacillati</taxon>
        <taxon>Actinomycetota</taxon>
        <taxon>Actinomycetes</taxon>
        <taxon>Kitasatosporales</taxon>
        <taxon>Streptomycetaceae</taxon>
        <taxon>Kitasatospora</taxon>
    </lineage>
</organism>
<dbReference type="EMBL" id="JACHJV010000002">
    <property type="protein sequence ID" value="MBB4927699.1"/>
    <property type="molecule type" value="Genomic_DNA"/>
</dbReference>
<evidence type="ECO:0000313" key="2">
    <source>
        <dbReference type="Proteomes" id="UP000540506"/>
    </source>
</evidence>